<feature type="region of interest" description="Disordered" evidence="1">
    <location>
        <begin position="147"/>
        <end position="169"/>
    </location>
</feature>
<reference evidence="3 4" key="1">
    <citation type="submission" date="2017-10" db="EMBL/GenBank/DDBJ databases">
        <title>Draft genome of Longibacter Salinarum.</title>
        <authorList>
            <person name="Goh K.M."/>
            <person name="Shamsir M.S."/>
            <person name="Lim S.W."/>
        </authorList>
    </citation>
    <scope>NUCLEOTIDE SEQUENCE [LARGE SCALE GENOMIC DNA]</scope>
    <source>
        <strain evidence="3 4">KCTC 52045</strain>
    </source>
</reference>
<organism evidence="3 4">
    <name type="scientific">Longibacter salinarum</name>
    <dbReference type="NCBI Taxonomy" id="1850348"/>
    <lineage>
        <taxon>Bacteria</taxon>
        <taxon>Pseudomonadati</taxon>
        <taxon>Rhodothermota</taxon>
        <taxon>Rhodothermia</taxon>
        <taxon>Rhodothermales</taxon>
        <taxon>Salisaetaceae</taxon>
        <taxon>Longibacter</taxon>
    </lineage>
</organism>
<dbReference type="RefSeq" id="WP_098073953.1">
    <property type="nucleotide sequence ID" value="NZ_PDEQ01000001.1"/>
</dbReference>
<keyword evidence="2" id="KW-0472">Membrane</keyword>
<keyword evidence="2" id="KW-0812">Transmembrane</keyword>
<comment type="caution">
    <text evidence="3">The sequence shown here is derived from an EMBL/GenBank/DDBJ whole genome shotgun (WGS) entry which is preliminary data.</text>
</comment>
<accession>A0A2A8D2D8</accession>
<dbReference type="OrthoDB" id="1495238at2"/>
<feature type="transmembrane region" description="Helical" evidence="2">
    <location>
        <begin position="21"/>
        <end position="43"/>
    </location>
</feature>
<protein>
    <submittedName>
        <fullName evidence="3">Uncharacterized protein</fullName>
    </submittedName>
</protein>
<gene>
    <name evidence="3" type="ORF">CRI94_01840</name>
</gene>
<sequence length="169" mass="18573">MSAFKSVHHPGKASAVRVYGEALVAPLGACMLPLMIMATVQVLEGIDPFPYVVVAAPIAIVVAVGWTRFRLASRLAELHTYPGMAALRSVDEVVRDVDLDWRPVFDVREAPDKIHVTLGHETHTLLDRDWPGHDVLLGALRSARYDRTDQPPPAHASHLEPPTSHDRIA</sequence>
<keyword evidence="2" id="KW-1133">Transmembrane helix</keyword>
<dbReference type="Proteomes" id="UP000220102">
    <property type="component" value="Unassembled WGS sequence"/>
</dbReference>
<name>A0A2A8D2D8_9BACT</name>
<proteinExistence type="predicted"/>
<dbReference type="EMBL" id="PDEQ01000001">
    <property type="protein sequence ID" value="PEN15054.1"/>
    <property type="molecule type" value="Genomic_DNA"/>
</dbReference>
<dbReference type="AlphaFoldDB" id="A0A2A8D2D8"/>
<evidence type="ECO:0000256" key="1">
    <source>
        <dbReference type="SAM" id="MobiDB-lite"/>
    </source>
</evidence>
<evidence type="ECO:0000256" key="2">
    <source>
        <dbReference type="SAM" id="Phobius"/>
    </source>
</evidence>
<feature type="transmembrane region" description="Helical" evidence="2">
    <location>
        <begin position="49"/>
        <end position="69"/>
    </location>
</feature>
<evidence type="ECO:0000313" key="4">
    <source>
        <dbReference type="Proteomes" id="UP000220102"/>
    </source>
</evidence>
<keyword evidence="4" id="KW-1185">Reference proteome</keyword>
<evidence type="ECO:0000313" key="3">
    <source>
        <dbReference type="EMBL" id="PEN15054.1"/>
    </source>
</evidence>